<protein>
    <submittedName>
        <fullName evidence="2">Uncharacterized protein</fullName>
    </submittedName>
</protein>
<sequence>MILSISLITHLNDGSILLLYSSQPFGLLSFLLYSSYFLQNLQDSTIADISSKIPSYLRRNLLRYREIGSSKHDCGDRGLPPDTPSHRERGKTRIKEVRFGTVDVCRRMDDETDDV</sequence>
<dbReference type="Proteomes" id="UP000299102">
    <property type="component" value="Unassembled WGS sequence"/>
</dbReference>
<feature type="region of interest" description="Disordered" evidence="1">
    <location>
        <begin position="70"/>
        <end position="91"/>
    </location>
</feature>
<name>A0A4C1WE13_EUMVA</name>
<proteinExistence type="predicted"/>
<evidence type="ECO:0000313" key="2">
    <source>
        <dbReference type="EMBL" id="GBP48414.1"/>
    </source>
</evidence>
<reference evidence="2 3" key="1">
    <citation type="journal article" date="2019" name="Commun. Biol.">
        <title>The bagworm genome reveals a unique fibroin gene that provides high tensile strength.</title>
        <authorList>
            <person name="Kono N."/>
            <person name="Nakamura H."/>
            <person name="Ohtoshi R."/>
            <person name="Tomita M."/>
            <person name="Numata K."/>
            <person name="Arakawa K."/>
        </authorList>
    </citation>
    <scope>NUCLEOTIDE SEQUENCE [LARGE SCALE GENOMIC DNA]</scope>
</reference>
<evidence type="ECO:0000313" key="3">
    <source>
        <dbReference type="Proteomes" id="UP000299102"/>
    </source>
</evidence>
<accession>A0A4C1WE13</accession>
<evidence type="ECO:0000256" key="1">
    <source>
        <dbReference type="SAM" id="MobiDB-lite"/>
    </source>
</evidence>
<dbReference type="EMBL" id="BGZK01000523">
    <property type="protein sequence ID" value="GBP48414.1"/>
    <property type="molecule type" value="Genomic_DNA"/>
</dbReference>
<organism evidence="2 3">
    <name type="scientific">Eumeta variegata</name>
    <name type="common">Bagworm moth</name>
    <name type="synonym">Eumeta japonica</name>
    <dbReference type="NCBI Taxonomy" id="151549"/>
    <lineage>
        <taxon>Eukaryota</taxon>
        <taxon>Metazoa</taxon>
        <taxon>Ecdysozoa</taxon>
        <taxon>Arthropoda</taxon>
        <taxon>Hexapoda</taxon>
        <taxon>Insecta</taxon>
        <taxon>Pterygota</taxon>
        <taxon>Neoptera</taxon>
        <taxon>Endopterygota</taxon>
        <taxon>Lepidoptera</taxon>
        <taxon>Glossata</taxon>
        <taxon>Ditrysia</taxon>
        <taxon>Tineoidea</taxon>
        <taxon>Psychidae</taxon>
        <taxon>Oiketicinae</taxon>
        <taxon>Eumeta</taxon>
    </lineage>
</organism>
<dbReference type="AlphaFoldDB" id="A0A4C1WE13"/>
<gene>
    <name evidence="2" type="ORF">EVAR_36848_1</name>
</gene>
<keyword evidence="3" id="KW-1185">Reference proteome</keyword>
<comment type="caution">
    <text evidence="2">The sequence shown here is derived from an EMBL/GenBank/DDBJ whole genome shotgun (WGS) entry which is preliminary data.</text>
</comment>